<evidence type="ECO:0000313" key="2">
    <source>
        <dbReference type="Proteomes" id="UP000009886"/>
    </source>
</evidence>
<accession>K9FIT6</accession>
<dbReference type="HOGENOM" id="CLU_3384967_0_0_1"/>
<sequence length="33" mass="3773">MPSAHSGLRNSKEDPVCRSRKVTYLHTYTGKRP</sequence>
<protein>
    <submittedName>
        <fullName evidence="1">Uncharacterized protein</fullName>
    </submittedName>
</protein>
<evidence type="ECO:0000313" key="1">
    <source>
        <dbReference type="EMBL" id="EKV09395.1"/>
    </source>
</evidence>
<dbReference type="VEuPathDB" id="FungiDB:PDIP_64770"/>
<dbReference type="Proteomes" id="UP000009886">
    <property type="component" value="Unassembled WGS sequence"/>
</dbReference>
<dbReference type="KEGG" id="pdp:PDIP_64770"/>
<name>K9FIT6_PEND1</name>
<gene>
    <name evidence="1" type="ORF">PDIP_64770</name>
</gene>
<reference evidence="2" key="1">
    <citation type="journal article" date="2012" name="BMC Genomics">
        <title>Genome sequence of the necrotrophic fungus Penicillium digitatum, the main postharvest pathogen of citrus.</title>
        <authorList>
            <person name="Marcet-Houben M."/>
            <person name="Ballester A.-R."/>
            <person name="de la Fuente B."/>
            <person name="Harries E."/>
            <person name="Marcos J.F."/>
            <person name="Gonzalez-Candelas L."/>
            <person name="Gabaldon T."/>
        </authorList>
    </citation>
    <scope>NUCLEOTIDE SEQUENCE [LARGE SCALE GENOMIC DNA]</scope>
    <source>
        <strain evidence="2">Pd1 / CECT 20795</strain>
    </source>
</reference>
<dbReference type="AlphaFoldDB" id="K9FIT6"/>
<proteinExistence type="predicted"/>
<organism evidence="1 2">
    <name type="scientific">Penicillium digitatum (strain Pd1 / CECT 20795)</name>
    <name type="common">Green mold</name>
    <dbReference type="NCBI Taxonomy" id="1170230"/>
    <lineage>
        <taxon>Eukaryota</taxon>
        <taxon>Fungi</taxon>
        <taxon>Dikarya</taxon>
        <taxon>Ascomycota</taxon>
        <taxon>Pezizomycotina</taxon>
        <taxon>Eurotiomycetes</taxon>
        <taxon>Eurotiomycetidae</taxon>
        <taxon>Eurotiales</taxon>
        <taxon>Aspergillaceae</taxon>
        <taxon>Penicillium</taxon>
    </lineage>
</organism>
<dbReference type="EMBL" id="AKCU01000428">
    <property type="protein sequence ID" value="EKV09395.1"/>
    <property type="molecule type" value="Genomic_DNA"/>
</dbReference>
<comment type="caution">
    <text evidence="1">The sequence shown here is derived from an EMBL/GenBank/DDBJ whole genome shotgun (WGS) entry which is preliminary data.</text>
</comment>